<proteinExistence type="predicted"/>
<keyword evidence="5" id="KW-0456">Lyase</keyword>
<evidence type="ECO:0000259" key="7">
    <source>
        <dbReference type="Pfam" id="PF01967"/>
    </source>
</evidence>
<evidence type="ECO:0000256" key="2">
    <source>
        <dbReference type="ARBA" id="ARBA00005046"/>
    </source>
</evidence>
<dbReference type="PANTHER" id="PTHR22960:SF0">
    <property type="entry name" value="MOLYBDENUM COFACTOR BIOSYNTHESIS PROTEIN 1"/>
    <property type="match status" value="1"/>
</dbReference>
<dbReference type="NCBIfam" id="NF006870">
    <property type="entry name" value="PRK09364.1"/>
    <property type="match status" value="1"/>
</dbReference>
<dbReference type="SUPFAM" id="SSF55040">
    <property type="entry name" value="Molybdenum cofactor biosynthesis protein C, MoaC"/>
    <property type="match status" value="1"/>
</dbReference>
<dbReference type="InterPro" id="IPR050105">
    <property type="entry name" value="MoCo_biosynth_MoaA/MoaC"/>
</dbReference>
<dbReference type="Proteomes" id="UP001156666">
    <property type="component" value="Unassembled WGS sequence"/>
</dbReference>
<evidence type="ECO:0000256" key="1">
    <source>
        <dbReference type="ARBA" id="ARBA00001637"/>
    </source>
</evidence>
<evidence type="ECO:0000313" key="8">
    <source>
        <dbReference type="EMBL" id="GLR16085.1"/>
    </source>
</evidence>
<accession>A0AA37SQX9</accession>
<keyword evidence="4" id="KW-0501">Molybdenum cofactor biosynthesis</keyword>
<comment type="function">
    <text evidence="6">Catalyzes the conversion of (8S)-3',8-cyclo-7,8-dihydroguanosine 5'-triphosphate to cyclic pyranopterin monophosphate (cPMP).</text>
</comment>
<dbReference type="GO" id="GO:0006777">
    <property type="term" value="P:Mo-molybdopterin cofactor biosynthetic process"/>
    <property type="evidence" value="ECO:0007669"/>
    <property type="project" value="UniProtKB-KW"/>
</dbReference>
<dbReference type="EC" id="4.6.1.17" evidence="3"/>
<dbReference type="AlphaFoldDB" id="A0AA37SQX9"/>
<gene>
    <name evidence="8" type="primary">moaC</name>
    <name evidence="8" type="ORF">GCM10007940_07000</name>
</gene>
<protein>
    <recommendedName>
        <fullName evidence="3">cyclic pyranopterin monophosphate synthase</fullName>
        <ecNumber evidence="3">4.6.1.17</ecNumber>
    </recommendedName>
</protein>
<dbReference type="InterPro" id="IPR036522">
    <property type="entry name" value="MoaC_sf"/>
</dbReference>
<comment type="caution">
    <text evidence="8">The sequence shown here is derived from an EMBL/GenBank/DDBJ whole genome shotgun (WGS) entry which is preliminary data.</text>
</comment>
<dbReference type="EMBL" id="BSOH01000003">
    <property type="protein sequence ID" value="GLR16085.1"/>
    <property type="molecule type" value="Genomic_DNA"/>
</dbReference>
<dbReference type="NCBIfam" id="TIGR00581">
    <property type="entry name" value="moaC"/>
    <property type="match status" value="1"/>
</dbReference>
<name>A0AA37SQX9_9BACT</name>
<evidence type="ECO:0000256" key="6">
    <source>
        <dbReference type="ARBA" id="ARBA00055087"/>
    </source>
</evidence>
<reference evidence="8" key="2">
    <citation type="submission" date="2023-01" db="EMBL/GenBank/DDBJ databases">
        <title>Draft genome sequence of Portibacter lacus strain NBRC 108769.</title>
        <authorList>
            <person name="Sun Q."/>
            <person name="Mori K."/>
        </authorList>
    </citation>
    <scope>NUCLEOTIDE SEQUENCE</scope>
    <source>
        <strain evidence="8">NBRC 108769</strain>
    </source>
</reference>
<keyword evidence="9" id="KW-1185">Reference proteome</keyword>
<reference evidence="8" key="1">
    <citation type="journal article" date="2014" name="Int. J. Syst. Evol. Microbiol.">
        <title>Complete genome sequence of Corynebacterium casei LMG S-19264T (=DSM 44701T), isolated from a smear-ripened cheese.</title>
        <authorList>
            <consortium name="US DOE Joint Genome Institute (JGI-PGF)"/>
            <person name="Walter F."/>
            <person name="Albersmeier A."/>
            <person name="Kalinowski J."/>
            <person name="Ruckert C."/>
        </authorList>
    </citation>
    <scope>NUCLEOTIDE SEQUENCE</scope>
    <source>
        <strain evidence="8">NBRC 108769</strain>
    </source>
</reference>
<dbReference type="InterPro" id="IPR047594">
    <property type="entry name" value="MoaC_bact/euk"/>
</dbReference>
<evidence type="ECO:0000256" key="5">
    <source>
        <dbReference type="ARBA" id="ARBA00023239"/>
    </source>
</evidence>
<evidence type="ECO:0000313" key="9">
    <source>
        <dbReference type="Proteomes" id="UP001156666"/>
    </source>
</evidence>
<dbReference type="InterPro" id="IPR002820">
    <property type="entry name" value="Mopterin_CF_biosynth-C_dom"/>
</dbReference>
<dbReference type="PANTHER" id="PTHR22960">
    <property type="entry name" value="MOLYBDOPTERIN COFACTOR SYNTHESIS PROTEIN A"/>
    <property type="match status" value="1"/>
</dbReference>
<dbReference type="CDD" id="cd01420">
    <property type="entry name" value="MoaC_PE"/>
    <property type="match status" value="1"/>
</dbReference>
<dbReference type="InterPro" id="IPR023045">
    <property type="entry name" value="MoaC"/>
</dbReference>
<organism evidence="8 9">
    <name type="scientific">Portibacter lacus</name>
    <dbReference type="NCBI Taxonomy" id="1099794"/>
    <lineage>
        <taxon>Bacteria</taxon>
        <taxon>Pseudomonadati</taxon>
        <taxon>Bacteroidota</taxon>
        <taxon>Saprospiria</taxon>
        <taxon>Saprospirales</taxon>
        <taxon>Haliscomenobacteraceae</taxon>
        <taxon>Portibacter</taxon>
    </lineage>
</organism>
<dbReference type="GO" id="GO:0061798">
    <property type="term" value="F:GTP 3',8'-cyclase activity"/>
    <property type="evidence" value="ECO:0007669"/>
    <property type="project" value="TreeGrafter"/>
</dbReference>
<comment type="pathway">
    <text evidence="2">Cofactor biosynthesis; molybdopterin biosynthesis.</text>
</comment>
<feature type="domain" description="Molybdopterin cofactor biosynthesis C (MoaC)" evidence="7">
    <location>
        <begin position="17"/>
        <end position="153"/>
    </location>
</feature>
<dbReference type="Pfam" id="PF01967">
    <property type="entry name" value="MoaC"/>
    <property type="match status" value="1"/>
</dbReference>
<dbReference type="GO" id="GO:0061799">
    <property type="term" value="F:cyclic pyranopterin monophosphate synthase activity"/>
    <property type="evidence" value="ECO:0007669"/>
    <property type="project" value="UniProtKB-EC"/>
</dbReference>
<sequence length="162" mass="17511">MSEHGFSHISKDGEPSMVDVGDKKVTDRIAIARAIVELGNEIVREITDNGFQTKKGPVFQVASLAGIMATKRTSDLIPLCHPLALNKADVDIKIISDTEAQVDCLVKTSGKTGVEMEALTGATVAALTIYDMCKAMSHEIKIKEVKLIHKSGGKKDYNAEEK</sequence>
<dbReference type="Gene3D" id="3.30.70.640">
    <property type="entry name" value="Molybdopterin cofactor biosynthesis C (MoaC) domain"/>
    <property type="match status" value="1"/>
</dbReference>
<evidence type="ECO:0000256" key="4">
    <source>
        <dbReference type="ARBA" id="ARBA00023150"/>
    </source>
</evidence>
<comment type="catalytic activity">
    <reaction evidence="1">
        <text>(8S)-3',8-cyclo-7,8-dihydroguanosine 5'-triphosphate = cyclic pyranopterin phosphate + diphosphate</text>
        <dbReference type="Rhea" id="RHEA:49580"/>
        <dbReference type="ChEBI" id="CHEBI:33019"/>
        <dbReference type="ChEBI" id="CHEBI:59648"/>
        <dbReference type="ChEBI" id="CHEBI:131766"/>
        <dbReference type="EC" id="4.6.1.17"/>
    </reaction>
</comment>
<dbReference type="RefSeq" id="WP_235294728.1">
    <property type="nucleotide sequence ID" value="NZ_BSOH01000003.1"/>
</dbReference>
<evidence type="ECO:0000256" key="3">
    <source>
        <dbReference type="ARBA" id="ARBA00012575"/>
    </source>
</evidence>